<feature type="region of interest" description="Disordered" evidence="1">
    <location>
        <begin position="1"/>
        <end position="21"/>
    </location>
</feature>
<name>A0ABD1MYY8_9FABA</name>
<dbReference type="Proteomes" id="UP001603857">
    <property type="component" value="Unassembled WGS sequence"/>
</dbReference>
<evidence type="ECO:0000313" key="2">
    <source>
        <dbReference type="EMBL" id="KAL2341050.1"/>
    </source>
</evidence>
<evidence type="ECO:0000313" key="3">
    <source>
        <dbReference type="Proteomes" id="UP001603857"/>
    </source>
</evidence>
<proteinExistence type="predicted"/>
<accession>A0ABD1MYY8</accession>
<comment type="caution">
    <text evidence="2">The sequence shown here is derived from an EMBL/GenBank/DDBJ whole genome shotgun (WGS) entry which is preliminary data.</text>
</comment>
<protein>
    <submittedName>
        <fullName evidence="2">Uncharacterized protein</fullName>
    </submittedName>
</protein>
<evidence type="ECO:0000256" key="1">
    <source>
        <dbReference type="SAM" id="MobiDB-lite"/>
    </source>
</evidence>
<organism evidence="2 3">
    <name type="scientific">Flemingia macrophylla</name>
    <dbReference type="NCBI Taxonomy" id="520843"/>
    <lineage>
        <taxon>Eukaryota</taxon>
        <taxon>Viridiplantae</taxon>
        <taxon>Streptophyta</taxon>
        <taxon>Embryophyta</taxon>
        <taxon>Tracheophyta</taxon>
        <taxon>Spermatophyta</taxon>
        <taxon>Magnoliopsida</taxon>
        <taxon>eudicotyledons</taxon>
        <taxon>Gunneridae</taxon>
        <taxon>Pentapetalae</taxon>
        <taxon>rosids</taxon>
        <taxon>fabids</taxon>
        <taxon>Fabales</taxon>
        <taxon>Fabaceae</taxon>
        <taxon>Papilionoideae</taxon>
        <taxon>50 kb inversion clade</taxon>
        <taxon>NPAAA clade</taxon>
        <taxon>indigoferoid/millettioid clade</taxon>
        <taxon>Phaseoleae</taxon>
        <taxon>Flemingia</taxon>
    </lineage>
</organism>
<feature type="compositionally biased region" description="Basic and acidic residues" evidence="1">
    <location>
        <begin position="11"/>
        <end position="20"/>
    </location>
</feature>
<sequence>MKSTSWPSSVHHAEHDEHSSMRLTQRALAVKGNECISDGECAEKGYCADRPDCPAPLRFLLLLCFMLFEAYALPCSADHCRDAAASLLRIPLSRAAKDNRMWLF</sequence>
<reference evidence="2 3" key="1">
    <citation type="submission" date="2024-08" db="EMBL/GenBank/DDBJ databases">
        <title>Insights into the chromosomal genome structure of Flemingia macrophylla.</title>
        <authorList>
            <person name="Ding Y."/>
            <person name="Zhao Y."/>
            <person name="Bi W."/>
            <person name="Wu M."/>
            <person name="Zhao G."/>
            <person name="Gong Y."/>
            <person name="Li W."/>
            <person name="Zhang P."/>
        </authorList>
    </citation>
    <scope>NUCLEOTIDE SEQUENCE [LARGE SCALE GENOMIC DNA]</scope>
    <source>
        <strain evidence="2">DYQJB</strain>
        <tissue evidence="2">Leaf</tissue>
    </source>
</reference>
<gene>
    <name evidence="2" type="ORF">Fmac_008990</name>
</gene>
<keyword evidence="3" id="KW-1185">Reference proteome</keyword>
<dbReference type="EMBL" id="JBGMDY010000003">
    <property type="protein sequence ID" value="KAL2341050.1"/>
    <property type="molecule type" value="Genomic_DNA"/>
</dbReference>
<dbReference type="AlphaFoldDB" id="A0ABD1MYY8"/>